<dbReference type="AlphaFoldDB" id="A0A839SR96"/>
<comment type="caution">
    <text evidence="4">The sequence shown here is derived from an EMBL/GenBank/DDBJ whole genome shotgun (WGS) entry which is preliminary data.</text>
</comment>
<evidence type="ECO:0000259" key="3">
    <source>
        <dbReference type="Pfam" id="PF13369"/>
    </source>
</evidence>
<dbReference type="PANTHER" id="PTHR31350:SF21">
    <property type="entry name" value="F-BOX ONLY PROTEIN 21"/>
    <property type="match status" value="1"/>
</dbReference>
<dbReference type="Gene3D" id="1.25.40.10">
    <property type="entry name" value="Tetratricopeptide repeat domain"/>
    <property type="match status" value="1"/>
</dbReference>
<keyword evidence="5" id="KW-1185">Reference proteome</keyword>
<dbReference type="Pfam" id="PF13369">
    <property type="entry name" value="Transglut_core2"/>
    <property type="match status" value="1"/>
</dbReference>
<feature type="domain" description="Protein SirB1 N-terminal" evidence="3">
    <location>
        <begin position="54"/>
        <end position="211"/>
    </location>
</feature>
<proteinExistence type="inferred from homology"/>
<dbReference type="InterPro" id="IPR011990">
    <property type="entry name" value="TPR-like_helical_dom_sf"/>
</dbReference>
<dbReference type="EMBL" id="JACHXA010000001">
    <property type="protein sequence ID" value="MBB3063886.1"/>
    <property type="molecule type" value="Genomic_DNA"/>
</dbReference>
<comment type="similarity">
    <text evidence="1">Belongs to the UPF0162 family.</text>
</comment>
<dbReference type="InterPro" id="IPR032698">
    <property type="entry name" value="SirB1_N"/>
</dbReference>
<sequence>MSDRWQSALAVPARSELEARLRQLTSGQMPIDRIAEAALLMAGLDRPGKAMVHYLDHLEELARDTAAAAADLGANRADIWTPDLRLEALRGVFAVRHGYCGDHESYDDPQNANLMSVMERRRGLPVSLGILTLQVARAQGWHMNGVSFPGHFLISMDTGGARVIIDPFNGWRQLAASDIRELLKAITGLGAELSPAHYAAVDDRHVLLRLQNNVKLRAVQAGRLNDGLASLEIMLMIAPDSAELWREAALLHINTDNLRAAILALERFIKLAPSDPRADEAFALIRDLRHRLN</sequence>
<protein>
    <submittedName>
        <fullName evidence="4">Regulator of sirC expression with transglutaminase-like and TPR domain</fullName>
    </submittedName>
</protein>
<organism evidence="4 5">
    <name type="scientific">Limibacillus halophilus</name>
    <dbReference type="NCBI Taxonomy" id="1579333"/>
    <lineage>
        <taxon>Bacteria</taxon>
        <taxon>Pseudomonadati</taxon>
        <taxon>Pseudomonadota</taxon>
        <taxon>Alphaproteobacteria</taxon>
        <taxon>Rhodospirillales</taxon>
        <taxon>Rhodovibrionaceae</taxon>
        <taxon>Limibacillus</taxon>
    </lineage>
</organism>
<dbReference type="PROSITE" id="PS50005">
    <property type="entry name" value="TPR"/>
    <property type="match status" value="1"/>
</dbReference>
<dbReference type="Proteomes" id="UP000581135">
    <property type="component" value="Unassembled WGS sequence"/>
</dbReference>
<evidence type="ECO:0000256" key="1">
    <source>
        <dbReference type="ARBA" id="ARBA00007100"/>
    </source>
</evidence>
<dbReference type="Pfam" id="PF13371">
    <property type="entry name" value="TPR_9"/>
    <property type="match status" value="1"/>
</dbReference>
<evidence type="ECO:0000313" key="5">
    <source>
        <dbReference type="Proteomes" id="UP000581135"/>
    </source>
</evidence>
<evidence type="ECO:0000256" key="2">
    <source>
        <dbReference type="PROSITE-ProRule" id="PRU00339"/>
    </source>
</evidence>
<dbReference type="RefSeq" id="WP_221205660.1">
    <property type="nucleotide sequence ID" value="NZ_JACHXA010000001.1"/>
</dbReference>
<evidence type="ECO:0000313" key="4">
    <source>
        <dbReference type="EMBL" id="MBB3063886.1"/>
    </source>
</evidence>
<name>A0A839SR96_9PROT</name>
<gene>
    <name evidence="4" type="ORF">FHR98_000151</name>
</gene>
<dbReference type="InterPro" id="IPR019734">
    <property type="entry name" value="TPR_rpt"/>
</dbReference>
<dbReference type="PANTHER" id="PTHR31350">
    <property type="entry name" value="SI:DKEY-261L7.2"/>
    <property type="match status" value="1"/>
</dbReference>
<feature type="repeat" description="TPR" evidence="2">
    <location>
        <begin position="242"/>
        <end position="275"/>
    </location>
</feature>
<dbReference type="SUPFAM" id="SSF48452">
    <property type="entry name" value="TPR-like"/>
    <property type="match status" value="1"/>
</dbReference>
<accession>A0A839SR96</accession>
<reference evidence="4 5" key="1">
    <citation type="submission" date="2020-08" db="EMBL/GenBank/DDBJ databases">
        <title>Genomic Encyclopedia of Type Strains, Phase III (KMG-III): the genomes of soil and plant-associated and newly described type strains.</title>
        <authorList>
            <person name="Whitman W."/>
        </authorList>
    </citation>
    <scope>NUCLEOTIDE SEQUENCE [LARGE SCALE GENOMIC DNA]</scope>
    <source>
        <strain evidence="4 5">CECT 8803</strain>
    </source>
</reference>
<keyword evidence="2" id="KW-0802">TPR repeat</keyword>